<dbReference type="InterPro" id="IPR006944">
    <property type="entry name" value="Phage/GTA_portal"/>
</dbReference>
<dbReference type="AlphaFoldDB" id="A0A3M2LV45"/>
<name>A0A3M2LV45_9ACTN</name>
<dbReference type="Pfam" id="PF04860">
    <property type="entry name" value="Phage_portal"/>
    <property type="match status" value="1"/>
</dbReference>
<feature type="compositionally biased region" description="Polar residues" evidence="1">
    <location>
        <begin position="428"/>
        <end position="439"/>
    </location>
</feature>
<dbReference type="Proteomes" id="UP000282674">
    <property type="component" value="Unassembled WGS sequence"/>
</dbReference>
<feature type="region of interest" description="Disordered" evidence="1">
    <location>
        <begin position="428"/>
        <end position="453"/>
    </location>
</feature>
<evidence type="ECO:0000256" key="1">
    <source>
        <dbReference type="SAM" id="MobiDB-lite"/>
    </source>
</evidence>
<proteinExistence type="predicted"/>
<organism evidence="2 3">
    <name type="scientific">Actinomadura harenae</name>
    <dbReference type="NCBI Taxonomy" id="2483351"/>
    <lineage>
        <taxon>Bacteria</taxon>
        <taxon>Bacillati</taxon>
        <taxon>Actinomycetota</taxon>
        <taxon>Actinomycetes</taxon>
        <taxon>Streptosporangiales</taxon>
        <taxon>Thermomonosporaceae</taxon>
        <taxon>Actinomadura</taxon>
    </lineage>
</organism>
<protein>
    <submittedName>
        <fullName evidence="2">Phage portal protein</fullName>
    </submittedName>
</protein>
<dbReference type="EMBL" id="RFFG01000061">
    <property type="protein sequence ID" value="RMI39885.1"/>
    <property type="molecule type" value="Genomic_DNA"/>
</dbReference>
<evidence type="ECO:0000313" key="3">
    <source>
        <dbReference type="Proteomes" id="UP000282674"/>
    </source>
</evidence>
<gene>
    <name evidence="2" type="ORF">EBO15_28375</name>
</gene>
<keyword evidence="3" id="KW-1185">Reference proteome</keyword>
<accession>A0A3M2LV45</accession>
<evidence type="ECO:0000313" key="2">
    <source>
        <dbReference type="EMBL" id="RMI39885.1"/>
    </source>
</evidence>
<reference evidence="2 3" key="1">
    <citation type="submission" date="2018-10" db="EMBL/GenBank/DDBJ databases">
        <title>Isolation from soil.</title>
        <authorList>
            <person name="Hu J."/>
        </authorList>
    </citation>
    <scope>NUCLEOTIDE SEQUENCE [LARGE SCALE GENOMIC DNA]</scope>
    <source>
        <strain evidence="2 3">NEAU-Ht49</strain>
    </source>
</reference>
<dbReference type="OrthoDB" id="3321096at2"/>
<sequence length="453" mass="49303">MGLVERIAAARADRSSQRSISTIDDYAQAVQSYVNGYNGGVTYSIAGEPAERAPNDLVGYATTAYASNGPVFALMAVRMLVFSAIRFQFQRLVGGRPSELFGTQALSLVEEPWPGGTTQDLLIRMIQDADLAGNSYWTAQEGQLVRLRPDWVDIVLEPRRFRGGILGYRRIGYLYTEGGYGQGGEPVPLLPNEVCHFAPIQDPLATYRGMSWLTPVIRELLNDRLMGRHQAKFFENAATPNMVVRYDPTVTPDKFREFKKIIDEGHAGAENAYRTLHLGGGADVTVVGTNMEQMAFTAVQGRGETRLAAAAGVPPVIVGFSEGLQGSSLNAGNFSAARRRFADMTLHPLWANAAGSLRQIIPTPPGSRLWYDARDVPALREDSKDEAQIQQTRAQTLRAYIDAGYTPESAVRALQAGDESLLEHTGLFSVQLQAPGSTDPNPPPTNGQEGTAQ</sequence>
<comment type="caution">
    <text evidence="2">The sequence shown here is derived from an EMBL/GenBank/DDBJ whole genome shotgun (WGS) entry which is preliminary data.</text>
</comment>
<dbReference type="RefSeq" id="WP_122197516.1">
    <property type="nucleotide sequence ID" value="NZ_JBHSKC010000034.1"/>
</dbReference>